<evidence type="ECO:0000256" key="3">
    <source>
        <dbReference type="ARBA" id="ARBA00022692"/>
    </source>
</evidence>
<evidence type="ECO:0000256" key="4">
    <source>
        <dbReference type="ARBA" id="ARBA00022989"/>
    </source>
</evidence>
<feature type="domain" description="Type II secretion system protein GspF" evidence="7">
    <location>
        <begin position="165"/>
        <end position="290"/>
    </location>
</feature>
<reference evidence="9" key="2">
    <citation type="submission" date="2018-10" db="EMBL/GenBank/DDBJ databases">
        <authorList>
            <person name="Wang Y."/>
            <person name="Wang J."/>
            <person name="Yang X."/>
            <person name="Wang Z."/>
            <person name="Huang Y."/>
        </authorList>
    </citation>
    <scope>NUCLEOTIDE SEQUENCE [LARGE SCALE GENOMIC DNA]</scope>
    <source>
        <strain evidence="9">J015</strain>
    </source>
</reference>
<evidence type="ECO:0000313" key="8">
    <source>
        <dbReference type="EMBL" id="RKO25561.1"/>
    </source>
</evidence>
<keyword evidence="4 6" id="KW-1133">Transmembrane helix</keyword>
<dbReference type="Gene3D" id="1.20.81.30">
    <property type="entry name" value="Type II secretion system (T2SS), domain F"/>
    <property type="match status" value="1"/>
</dbReference>
<gene>
    <name evidence="8" type="ORF">D7Z96_07115</name>
</gene>
<dbReference type="Pfam" id="PF00482">
    <property type="entry name" value="T2SSF"/>
    <property type="match status" value="1"/>
</dbReference>
<dbReference type="PANTHER" id="PTHR35007:SF1">
    <property type="entry name" value="PILUS ASSEMBLY PROTEIN"/>
    <property type="match status" value="1"/>
</dbReference>
<keyword evidence="3 6" id="KW-0812">Transmembrane</keyword>
<feature type="transmembrane region" description="Helical" evidence="6">
    <location>
        <begin position="21"/>
        <end position="47"/>
    </location>
</feature>
<comment type="caution">
    <text evidence="8">The sequence shown here is derived from an EMBL/GenBank/DDBJ whole genome shotgun (WGS) entry which is preliminary data.</text>
</comment>
<dbReference type="InterPro" id="IPR042094">
    <property type="entry name" value="T2SS_GspF_sf"/>
</dbReference>
<dbReference type="EMBL" id="RBNH01000004">
    <property type="protein sequence ID" value="RKO25561.1"/>
    <property type="molecule type" value="Genomic_DNA"/>
</dbReference>
<feature type="transmembrane region" description="Helical" evidence="6">
    <location>
        <begin position="105"/>
        <end position="123"/>
    </location>
</feature>
<evidence type="ECO:0000256" key="2">
    <source>
        <dbReference type="ARBA" id="ARBA00022475"/>
    </source>
</evidence>
<dbReference type="PANTHER" id="PTHR35007">
    <property type="entry name" value="INTEGRAL MEMBRANE PROTEIN-RELATED"/>
    <property type="match status" value="1"/>
</dbReference>
<reference evidence="8 9" key="1">
    <citation type="submission" date="2018-10" db="EMBL/GenBank/DDBJ databases">
        <title>Genome-guide identification and characterization of bacteria that degrade polycyclic aromatic hydrocarbons and resist hexavalent chromium simultaneously.</title>
        <authorList>
            <person name="Feng H."/>
        </authorList>
    </citation>
    <scope>NUCLEOTIDE SEQUENCE [LARGE SCALE GENOMIC DNA]</scope>
    <source>
        <strain evidence="8 9">J015</strain>
    </source>
</reference>
<dbReference type="Proteomes" id="UP000273159">
    <property type="component" value="Unassembled WGS sequence"/>
</dbReference>
<protein>
    <submittedName>
        <fullName evidence="8">Type II secretion system protein F</fullName>
    </submittedName>
</protein>
<evidence type="ECO:0000259" key="7">
    <source>
        <dbReference type="Pfam" id="PF00482"/>
    </source>
</evidence>
<dbReference type="GO" id="GO:0005886">
    <property type="term" value="C:plasma membrane"/>
    <property type="evidence" value="ECO:0007669"/>
    <property type="project" value="UniProtKB-SubCell"/>
</dbReference>
<accession>A0A3B0FV85</accession>
<comment type="subcellular location">
    <subcellularLocation>
        <location evidence="1">Cell membrane</location>
        <topology evidence="1">Multi-pass membrane protein</topology>
    </subcellularLocation>
</comment>
<dbReference type="InterPro" id="IPR018076">
    <property type="entry name" value="T2SS_GspF_dom"/>
</dbReference>
<keyword evidence="2" id="KW-1003">Cell membrane</keyword>
<name>A0A3B0FV85_PSEPS</name>
<proteinExistence type="predicted"/>
<feature type="transmembrane region" description="Helical" evidence="6">
    <location>
        <begin position="304"/>
        <end position="324"/>
    </location>
</feature>
<dbReference type="AlphaFoldDB" id="A0A3B0FV85"/>
<organism evidence="8 9">
    <name type="scientific">Pseudarthrobacter phenanthrenivorans</name>
    <name type="common">Arthrobacter phenanthrenivorans</name>
    <dbReference type="NCBI Taxonomy" id="361575"/>
    <lineage>
        <taxon>Bacteria</taxon>
        <taxon>Bacillati</taxon>
        <taxon>Actinomycetota</taxon>
        <taxon>Actinomycetes</taxon>
        <taxon>Micrococcales</taxon>
        <taxon>Micrococcaceae</taxon>
        <taxon>Pseudarthrobacter</taxon>
    </lineage>
</organism>
<evidence type="ECO:0000256" key="5">
    <source>
        <dbReference type="ARBA" id="ARBA00023136"/>
    </source>
</evidence>
<evidence type="ECO:0000313" key="9">
    <source>
        <dbReference type="Proteomes" id="UP000273159"/>
    </source>
</evidence>
<evidence type="ECO:0000256" key="6">
    <source>
        <dbReference type="SAM" id="Phobius"/>
    </source>
</evidence>
<feature type="transmembrane region" description="Helical" evidence="6">
    <location>
        <begin position="129"/>
        <end position="146"/>
    </location>
</feature>
<evidence type="ECO:0000256" key="1">
    <source>
        <dbReference type="ARBA" id="ARBA00004651"/>
    </source>
</evidence>
<sequence length="332" mass="36261">MSPLVSSVLPLGSRPRRRVRVVIVLLFGIGLIATATIVAALAFVVQIQPPVRRDRRRPFEQEQKSQVSSFIGSVAADLNAFLAARRVQLYSPEALDRAGVRLNQADFMILVAAASSVAALFGLIVQGPFLAVLCAFVVPFAAQFYLKQRAAKQRSQFDEQLGDTLHLLTGGLRAGHSILRAIDAAAAESPSPTAQEMRRIVTETSLGRDLLSALNDTAERMESEDFVWIAQAIQINREVGGNLAEVLDQVNETIRERSEIKGHIKALAAEGKFSAYILMAMPVAIIAMLMVISPGYMDVMFTEVLGWILIGASVVFMTIGALWLRKIVDLKF</sequence>
<keyword evidence="5 6" id="KW-0472">Membrane</keyword>
<feature type="transmembrane region" description="Helical" evidence="6">
    <location>
        <begin position="273"/>
        <end position="292"/>
    </location>
</feature>